<dbReference type="Proteomes" id="UP001529510">
    <property type="component" value="Unassembled WGS sequence"/>
</dbReference>
<keyword evidence="4" id="KW-1185">Reference proteome</keyword>
<name>A0ABD0N716_CIRMR</name>
<evidence type="ECO:0000313" key="4">
    <source>
        <dbReference type="Proteomes" id="UP001529510"/>
    </source>
</evidence>
<dbReference type="AlphaFoldDB" id="A0ABD0N716"/>
<dbReference type="SMART" id="SM00298">
    <property type="entry name" value="CHROMO"/>
    <property type="match status" value="1"/>
</dbReference>
<reference evidence="3 4" key="1">
    <citation type="submission" date="2024-05" db="EMBL/GenBank/DDBJ databases">
        <title>Genome sequencing and assembly of Indian major carp, Cirrhinus mrigala (Hamilton, 1822).</title>
        <authorList>
            <person name="Mohindra V."/>
            <person name="Chowdhury L.M."/>
            <person name="Lal K."/>
            <person name="Jena J.K."/>
        </authorList>
    </citation>
    <scope>NUCLEOTIDE SEQUENCE [LARGE SCALE GENOMIC DNA]</scope>
    <source>
        <strain evidence="3">CM1030</strain>
        <tissue evidence="3">Blood</tissue>
    </source>
</reference>
<dbReference type="Pfam" id="PF24626">
    <property type="entry name" value="SH3_Tf2-1"/>
    <property type="match status" value="1"/>
</dbReference>
<accession>A0ABD0N716</accession>
<evidence type="ECO:0000259" key="2">
    <source>
        <dbReference type="PROSITE" id="PS50013"/>
    </source>
</evidence>
<organism evidence="3 4">
    <name type="scientific">Cirrhinus mrigala</name>
    <name type="common">Mrigala</name>
    <dbReference type="NCBI Taxonomy" id="683832"/>
    <lineage>
        <taxon>Eukaryota</taxon>
        <taxon>Metazoa</taxon>
        <taxon>Chordata</taxon>
        <taxon>Craniata</taxon>
        <taxon>Vertebrata</taxon>
        <taxon>Euteleostomi</taxon>
        <taxon>Actinopterygii</taxon>
        <taxon>Neopterygii</taxon>
        <taxon>Teleostei</taxon>
        <taxon>Ostariophysi</taxon>
        <taxon>Cypriniformes</taxon>
        <taxon>Cyprinidae</taxon>
        <taxon>Labeoninae</taxon>
        <taxon>Labeonini</taxon>
        <taxon>Cirrhinus</taxon>
    </lineage>
</organism>
<evidence type="ECO:0000313" key="3">
    <source>
        <dbReference type="EMBL" id="KAL0157284.1"/>
    </source>
</evidence>
<dbReference type="InterPro" id="IPR023780">
    <property type="entry name" value="Chromo_domain"/>
</dbReference>
<dbReference type="PROSITE" id="PS50013">
    <property type="entry name" value="CHROMO_2"/>
    <property type="match status" value="1"/>
</dbReference>
<dbReference type="Gene3D" id="2.40.50.40">
    <property type="match status" value="1"/>
</dbReference>
<sequence>RCRRSWHKAWAALVKAMRQQQRQANRRRRVGPSLHPGQKVWLSTRDLPLRVESRKLAPRYIGPFKILKKINLVSYRLQLPASMKIRPTFHVSRLKPVLCSTLSPASKPAPVPRLIGSQPAYTVRRLLDSRRVRGRVQYLVDWEGFRPEERSWVPARNILDPTLISDFQRS</sequence>
<dbReference type="GO" id="GO:0005634">
    <property type="term" value="C:nucleus"/>
    <property type="evidence" value="ECO:0007669"/>
    <property type="project" value="UniProtKB-SubCell"/>
</dbReference>
<dbReference type="PANTHER" id="PTHR46148">
    <property type="entry name" value="CHROMO DOMAIN-CONTAINING PROTEIN"/>
    <property type="match status" value="1"/>
</dbReference>
<comment type="subcellular location">
    <subcellularLocation>
        <location evidence="1">Nucleus</location>
    </subcellularLocation>
</comment>
<dbReference type="InterPro" id="IPR056924">
    <property type="entry name" value="SH3_Tf2-1"/>
</dbReference>
<dbReference type="SUPFAM" id="SSF54160">
    <property type="entry name" value="Chromo domain-like"/>
    <property type="match status" value="1"/>
</dbReference>
<dbReference type="InterPro" id="IPR016197">
    <property type="entry name" value="Chromo-like_dom_sf"/>
</dbReference>
<evidence type="ECO:0000256" key="1">
    <source>
        <dbReference type="ARBA" id="ARBA00004123"/>
    </source>
</evidence>
<dbReference type="PANTHER" id="PTHR46148:SF52">
    <property type="entry name" value="OS04G0603800 PROTEIN"/>
    <property type="match status" value="1"/>
</dbReference>
<feature type="non-terminal residue" evidence="3">
    <location>
        <position position="1"/>
    </location>
</feature>
<protein>
    <recommendedName>
        <fullName evidence="2">Chromo domain-containing protein</fullName>
    </recommendedName>
</protein>
<comment type="caution">
    <text evidence="3">The sequence shown here is derived from an EMBL/GenBank/DDBJ whole genome shotgun (WGS) entry which is preliminary data.</text>
</comment>
<gene>
    <name evidence="3" type="ORF">M9458_048530</name>
</gene>
<feature type="domain" description="Chromo" evidence="2">
    <location>
        <begin position="121"/>
        <end position="170"/>
    </location>
</feature>
<feature type="non-terminal residue" evidence="3">
    <location>
        <position position="170"/>
    </location>
</feature>
<dbReference type="Pfam" id="PF00385">
    <property type="entry name" value="Chromo"/>
    <property type="match status" value="1"/>
</dbReference>
<dbReference type="EMBL" id="JAMKFB020000024">
    <property type="protein sequence ID" value="KAL0157284.1"/>
    <property type="molecule type" value="Genomic_DNA"/>
</dbReference>
<dbReference type="InterPro" id="IPR000953">
    <property type="entry name" value="Chromo/chromo_shadow_dom"/>
</dbReference>
<proteinExistence type="predicted"/>